<organism evidence="4">
    <name type="scientific">Hellea balneolensis</name>
    <dbReference type="NCBI Taxonomy" id="287478"/>
    <lineage>
        <taxon>Bacteria</taxon>
        <taxon>Pseudomonadati</taxon>
        <taxon>Pseudomonadota</taxon>
        <taxon>Alphaproteobacteria</taxon>
        <taxon>Maricaulales</taxon>
        <taxon>Robiginitomaculaceae</taxon>
        <taxon>Hellea</taxon>
    </lineage>
</organism>
<dbReference type="GO" id="GO:0008972">
    <property type="term" value="F:phosphomethylpyrimidine kinase activity"/>
    <property type="evidence" value="ECO:0007669"/>
    <property type="project" value="InterPro"/>
</dbReference>
<dbReference type="GO" id="GO:0008902">
    <property type="term" value="F:hydroxymethylpyrimidine kinase activity"/>
    <property type="evidence" value="ECO:0007669"/>
    <property type="project" value="UniProtKB-EC"/>
</dbReference>
<keyword evidence="4" id="KW-0418">Kinase</keyword>
<evidence type="ECO:0000256" key="1">
    <source>
        <dbReference type="ARBA" id="ARBA00004948"/>
    </source>
</evidence>
<name>A0A7V5NXN1_9PROT</name>
<reference evidence="4" key="1">
    <citation type="journal article" date="2020" name="mSystems">
        <title>Genome- and Community-Level Interaction Insights into Carbon Utilization and Element Cycling Functions of Hydrothermarchaeota in Hydrothermal Sediment.</title>
        <authorList>
            <person name="Zhou Z."/>
            <person name="Liu Y."/>
            <person name="Xu W."/>
            <person name="Pan J."/>
            <person name="Luo Z.H."/>
            <person name="Li M."/>
        </authorList>
    </citation>
    <scope>NUCLEOTIDE SEQUENCE [LARGE SCALE GENOMIC DNA]</scope>
    <source>
        <strain evidence="4">HyVt-538</strain>
    </source>
</reference>
<protein>
    <recommendedName>
        <fullName evidence="2">hydroxymethylpyrimidine kinase</fullName>
        <ecNumber evidence="2">2.7.1.49</ecNumber>
    </recommendedName>
</protein>
<dbReference type="UniPathway" id="UPA00060">
    <property type="reaction ID" value="UER00138"/>
</dbReference>
<dbReference type="GO" id="GO:0005829">
    <property type="term" value="C:cytosol"/>
    <property type="evidence" value="ECO:0007669"/>
    <property type="project" value="TreeGrafter"/>
</dbReference>
<dbReference type="InterPro" id="IPR013749">
    <property type="entry name" value="PM/HMP-P_kinase-1"/>
</dbReference>
<dbReference type="GO" id="GO:0009228">
    <property type="term" value="P:thiamine biosynthetic process"/>
    <property type="evidence" value="ECO:0007669"/>
    <property type="project" value="InterPro"/>
</dbReference>
<dbReference type="CDD" id="cd01169">
    <property type="entry name" value="HMPP_kinase"/>
    <property type="match status" value="1"/>
</dbReference>
<dbReference type="EMBL" id="DROP01000296">
    <property type="protein sequence ID" value="HHI89183.1"/>
    <property type="molecule type" value="Genomic_DNA"/>
</dbReference>
<dbReference type="PANTHER" id="PTHR20858">
    <property type="entry name" value="PHOSPHOMETHYLPYRIMIDINE KINASE"/>
    <property type="match status" value="1"/>
</dbReference>
<dbReference type="InterPro" id="IPR004399">
    <property type="entry name" value="HMP/HMP-P_kinase_dom"/>
</dbReference>
<comment type="caution">
    <text evidence="4">The sequence shown here is derived from an EMBL/GenBank/DDBJ whole genome shotgun (WGS) entry which is preliminary data.</text>
</comment>
<dbReference type="InterPro" id="IPR029056">
    <property type="entry name" value="Ribokinase-like"/>
</dbReference>
<comment type="pathway">
    <text evidence="1">Cofactor biosynthesis; thiamine diphosphate biosynthesis.</text>
</comment>
<keyword evidence="4" id="KW-0808">Transferase</keyword>
<evidence type="ECO:0000259" key="3">
    <source>
        <dbReference type="Pfam" id="PF08543"/>
    </source>
</evidence>
<evidence type="ECO:0000313" key="4">
    <source>
        <dbReference type="EMBL" id="HHI89183.1"/>
    </source>
</evidence>
<proteinExistence type="predicted"/>
<feature type="non-terminal residue" evidence="4">
    <location>
        <position position="137"/>
    </location>
</feature>
<sequence>MSPPARLLAIAGSDPSGGAGLQADLKTCAAFGVYGMTAVTAITVQNTLGVSHVEVLSADLVVAQIRAVLEDMGTDVIKIGMLGRAETVEAVADVLDELAPETPIVLDPVMLATSGGRLLEEKAVNTLKQHLLPMADL</sequence>
<dbReference type="Proteomes" id="UP000885806">
    <property type="component" value="Unassembled WGS sequence"/>
</dbReference>
<evidence type="ECO:0000256" key="2">
    <source>
        <dbReference type="ARBA" id="ARBA00012135"/>
    </source>
</evidence>
<dbReference type="PANTHER" id="PTHR20858:SF17">
    <property type="entry name" value="HYDROXYMETHYLPYRIMIDINE_PHOSPHOMETHYLPYRIMIDINE KINASE THI20-RELATED"/>
    <property type="match status" value="1"/>
</dbReference>
<feature type="domain" description="Pyridoxamine kinase/Phosphomethylpyrimidine kinase" evidence="3">
    <location>
        <begin position="14"/>
        <end position="137"/>
    </location>
</feature>
<gene>
    <name evidence="4" type="ORF">ENK01_04435</name>
</gene>
<accession>A0A7V5NXN1</accession>
<dbReference type="SUPFAM" id="SSF53613">
    <property type="entry name" value="Ribokinase-like"/>
    <property type="match status" value="1"/>
</dbReference>
<dbReference type="GO" id="GO:0009229">
    <property type="term" value="P:thiamine diphosphate biosynthetic process"/>
    <property type="evidence" value="ECO:0007669"/>
    <property type="project" value="UniProtKB-UniPathway"/>
</dbReference>
<dbReference type="EC" id="2.7.1.49" evidence="2"/>
<dbReference type="AlphaFoldDB" id="A0A7V5NXN1"/>
<dbReference type="Gene3D" id="3.40.1190.20">
    <property type="match status" value="1"/>
</dbReference>
<dbReference type="Pfam" id="PF08543">
    <property type="entry name" value="Phos_pyr_kin"/>
    <property type="match status" value="1"/>
</dbReference>